<dbReference type="RefSeq" id="WP_161885220.1">
    <property type="nucleotide sequence ID" value="NZ_CP017146.1"/>
</dbReference>
<sequence length="113" mass="11056">MPDSATTPSTEGSVATARKPKRHFDLAETDAAAAASARDDAPSAIRATTKPVAVAPEAAPLTPAVVARKPVAMIPLVAASAPSDKASDSTSDSTEASGEDKAEGGCCGGGCCS</sequence>
<dbReference type="EMBL" id="CP017146">
    <property type="protein sequence ID" value="QHO68856.1"/>
    <property type="molecule type" value="Genomic_DNA"/>
</dbReference>
<feature type="region of interest" description="Disordered" evidence="1">
    <location>
        <begin position="1"/>
        <end position="24"/>
    </location>
</feature>
<dbReference type="Proteomes" id="UP000464507">
    <property type="component" value="Chromosome"/>
</dbReference>
<organism evidence="2 3">
    <name type="scientific">Marisediminicola antarctica</name>
    <dbReference type="NCBI Taxonomy" id="674079"/>
    <lineage>
        <taxon>Bacteria</taxon>
        <taxon>Bacillati</taxon>
        <taxon>Actinomycetota</taxon>
        <taxon>Actinomycetes</taxon>
        <taxon>Micrococcales</taxon>
        <taxon>Microbacteriaceae</taxon>
        <taxon>Marisediminicola</taxon>
    </lineage>
</organism>
<keyword evidence="3" id="KW-1185">Reference proteome</keyword>
<feature type="region of interest" description="Disordered" evidence="1">
    <location>
        <begin position="79"/>
        <end position="113"/>
    </location>
</feature>
<feature type="compositionally biased region" description="Low complexity" evidence="1">
    <location>
        <begin position="79"/>
        <end position="96"/>
    </location>
</feature>
<name>A0A7L5AFW2_9MICO</name>
<proteinExistence type="predicted"/>
<dbReference type="KEGG" id="mant:BHD05_03580"/>
<gene>
    <name evidence="2" type="ORF">BHD05_03580</name>
</gene>
<evidence type="ECO:0000256" key="1">
    <source>
        <dbReference type="SAM" id="MobiDB-lite"/>
    </source>
</evidence>
<feature type="compositionally biased region" description="Polar residues" evidence="1">
    <location>
        <begin position="1"/>
        <end position="13"/>
    </location>
</feature>
<protein>
    <submittedName>
        <fullName evidence="2">Uncharacterized protein</fullName>
    </submittedName>
</protein>
<dbReference type="AlphaFoldDB" id="A0A7L5AFW2"/>
<evidence type="ECO:0000313" key="3">
    <source>
        <dbReference type="Proteomes" id="UP000464507"/>
    </source>
</evidence>
<evidence type="ECO:0000313" key="2">
    <source>
        <dbReference type="EMBL" id="QHO68856.1"/>
    </source>
</evidence>
<reference evidence="2 3" key="1">
    <citation type="submission" date="2016-09" db="EMBL/GenBank/DDBJ databases">
        <title>Complete genome sequence of microbes from the polar regions.</title>
        <authorList>
            <person name="Liao L."/>
            <person name="Chen B."/>
        </authorList>
    </citation>
    <scope>NUCLEOTIDE SEQUENCE [LARGE SCALE GENOMIC DNA]</scope>
    <source>
        <strain evidence="2 3">ZS314</strain>
    </source>
</reference>
<accession>A0A7L5AFW2</accession>